<keyword evidence="13 26" id="KW-0472">Membrane</keyword>
<evidence type="ECO:0000256" key="14">
    <source>
        <dbReference type="ARBA" id="ARBA00023228"/>
    </source>
</evidence>
<sequence>MLEVAPTGPASPTRLHTRGRPESADTVVKVPSCDAGLRTSRQGFEPGALEWDSAEEETSGGGGNDRVRNLQSEVEGVKNIMTQNVERILARGENLDHLRNKTEDLEATSEHFKTTSQKVARKFWWKNVKMIVLICVIVFIIILFIVLLATGVIPT</sequence>
<dbReference type="Proteomes" id="UP000694850">
    <property type="component" value="Unplaced"/>
</dbReference>
<keyword evidence="12" id="KW-0051">Antiviral defense</keyword>
<evidence type="ECO:0000256" key="17">
    <source>
        <dbReference type="ARBA" id="ARBA00037832"/>
    </source>
</evidence>
<keyword evidence="8" id="KW-0653">Protein transport</keyword>
<dbReference type="Gene3D" id="1.20.5.110">
    <property type="match status" value="1"/>
</dbReference>
<dbReference type="CDD" id="cd15868">
    <property type="entry name" value="R-SNARE_VAMP8"/>
    <property type="match status" value="1"/>
</dbReference>
<dbReference type="CTD" id="8673"/>
<evidence type="ECO:0000256" key="19">
    <source>
        <dbReference type="ARBA" id="ARBA00037863"/>
    </source>
</evidence>
<dbReference type="RefSeq" id="XP_007947099.1">
    <property type="nucleotide sequence ID" value="XM_007948908.2"/>
</dbReference>
<reference evidence="29" key="1">
    <citation type="submission" date="2025-08" db="UniProtKB">
        <authorList>
            <consortium name="RefSeq"/>
        </authorList>
    </citation>
    <scope>IDENTIFICATION</scope>
</reference>
<comment type="subcellular location">
    <subcellularLocation>
        <location evidence="1">Cell membrane</location>
        <topology evidence="1">Single-pass type IV membrane protein</topology>
    </subcellularLocation>
    <subcellularLocation>
        <location evidence="17">Early endosome membrane</location>
        <topology evidence="17">Single-pass type IV membrane protein</topology>
    </subcellularLocation>
    <subcellularLocation>
        <location evidence="18">Late endosome membrane</location>
        <topology evidence="18">Single-pass type IV membrane protein</topology>
    </subcellularLocation>
    <subcellularLocation>
        <location evidence="19">Lysosome membrane</location>
        <topology evidence="19">Single-pass type IV membrane protein</topology>
    </subcellularLocation>
    <subcellularLocation>
        <location evidence="16">Zymogen granule membrane</location>
        <topology evidence="16">Single-pass type IV membrane protein</topology>
    </subcellularLocation>
</comment>
<keyword evidence="28" id="KW-1185">Reference proteome</keyword>
<dbReference type="PRINTS" id="PR00219">
    <property type="entry name" value="SYNAPTOBREVN"/>
</dbReference>
<feature type="region of interest" description="Disordered" evidence="25">
    <location>
        <begin position="45"/>
        <end position="67"/>
    </location>
</feature>
<evidence type="ECO:0000256" key="2">
    <source>
        <dbReference type="ARBA" id="ARBA00008025"/>
    </source>
</evidence>
<evidence type="ECO:0000259" key="27">
    <source>
        <dbReference type="PROSITE" id="PS50892"/>
    </source>
</evidence>
<evidence type="ECO:0000256" key="21">
    <source>
        <dbReference type="ARBA" id="ARBA00042205"/>
    </source>
</evidence>
<keyword evidence="11 24" id="KW-0175">Coiled coil</keyword>
<evidence type="ECO:0000256" key="5">
    <source>
        <dbReference type="ARBA" id="ARBA00022553"/>
    </source>
</evidence>
<evidence type="ECO:0000256" key="9">
    <source>
        <dbReference type="ARBA" id="ARBA00022989"/>
    </source>
</evidence>
<evidence type="ECO:0000256" key="10">
    <source>
        <dbReference type="ARBA" id="ARBA00023006"/>
    </source>
</evidence>
<gene>
    <name evidence="29" type="primary">VAMP8</name>
</gene>
<feature type="transmembrane region" description="Helical" evidence="26">
    <location>
        <begin position="131"/>
        <end position="153"/>
    </location>
</feature>
<dbReference type="GO" id="GO:0042589">
    <property type="term" value="C:zymogen granule membrane"/>
    <property type="evidence" value="ECO:0007669"/>
    <property type="project" value="UniProtKB-SubCell"/>
</dbReference>
<dbReference type="GO" id="GO:0016192">
    <property type="term" value="P:vesicle-mediated transport"/>
    <property type="evidence" value="ECO:0007669"/>
    <property type="project" value="InterPro"/>
</dbReference>
<name>A0A8B7AGN5_ORYAF</name>
<dbReference type="GO" id="GO:0051607">
    <property type="term" value="P:defense response to virus"/>
    <property type="evidence" value="ECO:0007669"/>
    <property type="project" value="UniProtKB-KW"/>
</dbReference>
<dbReference type="GO" id="GO:0031901">
    <property type="term" value="C:early endosome membrane"/>
    <property type="evidence" value="ECO:0007669"/>
    <property type="project" value="UniProtKB-SubCell"/>
</dbReference>
<dbReference type="GO" id="GO:0015031">
    <property type="term" value="P:protein transport"/>
    <property type="evidence" value="ECO:0007669"/>
    <property type="project" value="UniProtKB-KW"/>
</dbReference>
<feature type="domain" description="V-SNARE coiled-coil homology" evidence="27">
    <location>
        <begin position="66"/>
        <end position="126"/>
    </location>
</feature>
<evidence type="ECO:0000256" key="11">
    <source>
        <dbReference type="ARBA" id="ARBA00023054"/>
    </source>
</evidence>
<dbReference type="InterPro" id="IPR016444">
    <property type="entry name" value="Synaptobrevin/VAMP"/>
</dbReference>
<dbReference type="GO" id="GO:0031902">
    <property type="term" value="C:late endosome membrane"/>
    <property type="evidence" value="ECO:0007669"/>
    <property type="project" value="UniProtKB-SubCell"/>
</dbReference>
<feature type="region of interest" description="Disordered" evidence="25">
    <location>
        <begin position="1"/>
        <end position="27"/>
    </location>
</feature>
<dbReference type="GO" id="GO:0005886">
    <property type="term" value="C:plasma membrane"/>
    <property type="evidence" value="ECO:0007669"/>
    <property type="project" value="UniProtKB-SubCell"/>
</dbReference>
<evidence type="ECO:0000313" key="29">
    <source>
        <dbReference type="RefSeq" id="XP_007947099.1"/>
    </source>
</evidence>
<evidence type="ECO:0000256" key="22">
    <source>
        <dbReference type="ARBA" id="ARBA00046875"/>
    </source>
</evidence>
<evidence type="ECO:0000256" key="6">
    <source>
        <dbReference type="ARBA" id="ARBA00022692"/>
    </source>
</evidence>
<evidence type="ECO:0000256" key="18">
    <source>
        <dbReference type="ARBA" id="ARBA00037845"/>
    </source>
</evidence>
<evidence type="ECO:0000256" key="15">
    <source>
        <dbReference type="ARBA" id="ARBA00023329"/>
    </source>
</evidence>
<dbReference type="GeneID" id="103203830"/>
<accession>A0A8B7AGN5</accession>
<dbReference type="SUPFAM" id="SSF58038">
    <property type="entry name" value="SNARE fusion complex"/>
    <property type="match status" value="1"/>
</dbReference>
<dbReference type="PROSITE" id="PS00417">
    <property type="entry name" value="SYNAPTOBREVIN"/>
    <property type="match status" value="1"/>
</dbReference>
<dbReference type="AlphaFoldDB" id="A0A8B7AGN5"/>
<dbReference type="OrthoDB" id="190375at2759"/>
<dbReference type="FunFam" id="1.20.5.110:FF:000055">
    <property type="entry name" value="vesicle-associated membrane protein 8"/>
    <property type="match status" value="1"/>
</dbReference>
<keyword evidence="15" id="KW-0968">Cytoplasmic vesicle</keyword>
<dbReference type="PANTHER" id="PTHR45701">
    <property type="entry name" value="SYNAPTOBREVIN FAMILY MEMBER"/>
    <property type="match status" value="1"/>
</dbReference>
<protein>
    <recommendedName>
        <fullName evidence="20">Vesicle-associated membrane protein 8</fullName>
    </recommendedName>
    <alternativeName>
        <fullName evidence="21">Endobrevin</fullName>
    </alternativeName>
</protein>
<keyword evidence="6 26" id="KW-0812">Transmembrane</keyword>
<evidence type="ECO:0000256" key="16">
    <source>
        <dbReference type="ARBA" id="ARBA00037825"/>
    </source>
</evidence>
<proteinExistence type="inferred from homology"/>
<evidence type="ECO:0000313" key="28">
    <source>
        <dbReference type="Proteomes" id="UP000694850"/>
    </source>
</evidence>
<evidence type="ECO:0000256" key="7">
    <source>
        <dbReference type="ARBA" id="ARBA00022753"/>
    </source>
</evidence>
<evidence type="ECO:0000256" key="20">
    <source>
        <dbReference type="ARBA" id="ARBA00039271"/>
    </source>
</evidence>
<evidence type="ECO:0000256" key="12">
    <source>
        <dbReference type="ARBA" id="ARBA00023118"/>
    </source>
</evidence>
<dbReference type="GO" id="GO:0031201">
    <property type="term" value="C:SNARE complex"/>
    <property type="evidence" value="ECO:0007669"/>
    <property type="project" value="UniProtKB-ARBA"/>
</dbReference>
<evidence type="ECO:0000256" key="1">
    <source>
        <dbReference type="ARBA" id="ARBA00004521"/>
    </source>
</evidence>
<dbReference type="PROSITE" id="PS50892">
    <property type="entry name" value="V_SNARE"/>
    <property type="match status" value="1"/>
</dbReference>
<evidence type="ECO:0000256" key="4">
    <source>
        <dbReference type="ARBA" id="ARBA00022475"/>
    </source>
</evidence>
<keyword evidence="4" id="KW-1003">Cell membrane</keyword>
<dbReference type="InterPro" id="IPR042855">
    <property type="entry name" value="V_SNARE_CC"/>
</dbReference>
<dbReference type="GO" id="GO:0006914">
    <property type="term" value="P:autophagy"/>
    <property type="evidence" value="ECO:0007669"/>
    <property type="project" value="UniProtKB-KW"/>
</dbReference>
<evidence type="ECO:0000256" key="23">
    <source>
        <dbReference type="ARBA" id="ARBA00056220"/>
    </source>
</evidence>
<organism evidence="28 29">
    <name type="scientific">Orycteropus afer afer</name>
    <dbReference type="NCBI Taxonomy" id="1230840"/>
    <lineage>
        <taxon>Eukaryota</taxon>
        <taxon>Metazoa</taxon>
        <taxon>Chordata</taxon>
        <taxon>Craniata</taxon>
        <taxon>Vertebrata</taxon>
        <taxon>Euteleostomi</taxon>
        <taxon>Mammalia</taxon>
        <taxon>Eutheria</taxon>
        <taxon>Afrotheria</taxon>
        <taxon>Tubulidentata</taxon>
        <taxon>Orycteropodidae</taxon>
        <taxon>Orycteropus</taxon>
    </lineage>
</organism>
<keyword evidence="7" id="KW-0967">Endosome</keyword>
<comment type="function">
    <text evidence="23">SNAREs, soluble N-ethylmaleimide-sensitive factor-attachment protein receptors, are essential proteins for fusion of cellular membranes. SNAREs localized on opposing membranes assemble to form a trans-SNARE complex, an extended, parallel four alpha-helical bundle that drives membrane fusion. VAMP8 is a SNARE involved in autophagy through the direct control of autophagosome membrane fusion with the lysososome membrane via its interaction with the STX17-SNAP29 binary t-SNARE complex. Also required for dense-granule secretion in platelets. Also plays a role in regulated enzyme secretion in pancreatic acinar cells. Involved in the abscission of the midbody during cell division, which leads to completely separate daughter cells. Involved in the homotypic fusion of early and late endosomes. Also participates in the activation of type I interferon antiviral response through a TRIM6-dependent mechanism.</text>
</comment>
<keyword evidence="9 26" id="KW-1133">Transmembrane helix</keyword>
<evidence type="ECO:0000256" key="24">
    <source>
        <dbReference type="PROSITE-ProRule" id="PRU00290"/>
    </source>
</evidence>
<evidence type="ECO:0000256" key="26">
    <source>
        <dbReference type="SAM" id="Phobius"/>
    </source>
</evidence>
<evidence type="ECO:0000256" key="25">
    <source>
        <dbReference type="SAM" id="MobiDB-lite"/>
    </source>
</evidence>
<evidence type="ECO:0000256" key="13">
    <source>
        <dbReference type="ARBA" id="ARBA00023136"/>
    </source>
</evidence>
<evidence type="ECO:0000256" key="3">
    <source>
        <dbReference type="ARBA" id="ARBA00022448"/>
    </source>
</evidence>
<keyword evidence="10" id="KW-0072">Autophagy</keyword>
<keyword evidence="3" id="KW-0813">Transport</keyword>
<evidence type="ECO:0000256" key="8">
    <source>
        <dbReference type="ARBA" id="ARBA00022927"/>
    </source>
</evidence>
<dbReference type="Pfam" id="PF00957">
    <property type="entry name" value="Synaptobrevin"/>
    <property type="match status" value="1"/>
</dbReference>
<dbReference type="GO" id="GO:0005765">
    <property type="term" value="C:lysosomal membrane"/>
    <property type="evidence" value="ECO:0007669"/>
    <property type="project" value="UniProtKB-SubCell"/>
</dbReference>
<comment type="subunit">
    <text evidence="22">Forms a SNARE complex composed of VAMP8, SNAP29 and STX17 involved in fusion of autophagosome with lysosome. Found in a number of SNARE complexes with NAPA, SNAP23, SNAP25, STX1A, STX4, STX7, STX8 and VTI1B. Interacts with PICALM. SNARE complex formation and binding by PICALM are mutually exclusive processes for VAMP8. Interacts with SBF2/MTMR13. Interacts with RAB21 (in GTP-bound form) in response to starvation; the interaction probably regulates VAMP8 endolysosomal trafficking. Interacts with STX17; this interaction is increased in the absence of TMEM39A. Interacts with TRIM6.</text>
</comment>
<dbReference type="InterPro" id="IPR001388">
    <property type="entry name" value="Synaptobrevin-like"/>
</dbReference>
<comment type="similarity">
    <text evidence="2">Belongs to the synaptobrevin family.</text>
</comment>
<keyword evidence="14" id="KW-0458">Lysosome</keyword>
<keyword evidence="5" id="KW-0597">Phosphoprotein</keyword>